<reference evidence="3" key="1">
    <citation type="submission" date="2017-02" db="EMBL/GenBank/DDBJ databases">
        <authorList>
            <person name="Rodrigo-Torres L."/>
            <person name="Arahal R.D."/>
            <person name="Lucena T."/>
        </authorList>
    </citation>
    <scope>NUCLEOTIDE SEQUENCE [LARGE SCALE GENOMIC DNA]</scope>
    <source>
        <strain evidence="3">CECT 7878</strain>
    </source>
</reference>
<dbReference type="InterPro" id="IPR002509">
    <property type="entry name" value="NODB_dom"/>
</dbReference>
<gene>
    <name evidence="2" type="ORF">VR7878_00550</name>
</gene>
<dbReference type="OrthoDB" id="9784220at2"/>
<proteinExistence type="predicted"/>
<dbReference type="EMBL" id="FULE01000009">
    <property type="protein sequence ID" value="SJN53928.1"/>
    <property type="molecule type" value="Genomic_DNA"/>
</dbReference>
<dbReference type="InterPro" id="IPR011330">
    <property type="entry name" value="Glyco_hydro/deAcase_b/a-brl"/>
</dbReference>
<dbReference type="PANTHER" id="PTHR10587">
    <property type="entry name" value="GLYCOSYL TRANSFERASE-RELATED"/>
    <property type="match status" value="1"/>
</dbReference>
<accession>A0A1R4LBM1</accession>
<dbReference type="Gene3D" id="3.20.20.370">
    <property type="entry name" value="Glycoside hydrolase/deacetylase"/>
    <property type="match status" value="1"/>
</dbReference>
<dbReference type="RefSeq" id="WP_077333224.1">
    <property type="nucleotide sequence ID" value="NZ_FULE01000009.1"/>
</dbReference>
<dbReference type="PROSITE" id="PS51677">
    <property type="entry name" value="NODB"/>
    <property type="match status" value="1"/>
</dbReference>
<name>A0A1R4LBM1_VIBR1</name>
<dbReference type="SUPFAM" id="SSF88713">
    <property type="entry name" value="Glycoside hydrolase/deacetylase"/>
    <property type="match status" value="1"/>
</dbReference>
<dbReference type="Proteomes" id="UP000188276">
    <property type="component" value="Unassembled WGS sequence"/>
</dbReference>
<dbReference type="GO" id="GO:0016810">
    <property type="term" value="F:hydrolase activity, acting on carbon-nitrogen (but not peptide) bonds"/>
    <property type="evidence" value="ECO:0007669"/>
    <property type="project" value="InterPro"/>
</dbReference>
<keyword evidence="3" id="KW-1185">Reference proteome</keyword>
<dbReference type="GO" id="GO:0005975">
    <property type="term" value="P:carbohydrate metabolic process"/>
    <property type="evidence" value="ECO:0007669"/>
    <property type="project" value="InterPro"/>
</dbReference>
<dbReference type="AlphaFoldDB" id="A0A1R4LBM1"/>
<evidence type="ECO:0000313" key="2">
    <source>
        <dbReference type="EMBL" id="SJN53928.1"/>
    </source>
</evidence>
<dbReference type="STRING" id="1123498.VR7878_00550"/>
<evidence type="ECO:0000259" key="1">
    <source>
        <dbReference type="PROSITE" id="PS51677"/>
    </source>
</evidence>
<dbReference type="Pfam" id="PF01522">
    <property type="entry name" value="Polysacc_deac_1"/>
    <property type="match status" value="1"/>
</dbReference>
<evidence type="ECO:0000313" key="3">
    <source>
        <dbReference type="Proteomes" id="UP000188276"/>
    </source>
</evidence>
<sequence>MIGINNQRKHWLKLNRGRCYIGMLMVLVTPFQASQASDDTITYPNGAHVAVHLSYDDALPSQLEHAVPTLDQYNIKGTFYLLPGSETLNNEQQVEAWKKAAQNGHELGNHTVFHPCSSKGSDRNWVKPYASLEQRSPEWMAAEVKMANTFLFLLDGQKSRTFTPPCFETMTGSGDYLAAVRPLVAGVYGQTLPKPEEVFWSAHNVSGKKLINYIKHSAANPQTKVIGIKFHGVGGDYLSTSDKAHLELVKYLAKHRDKYWVTTYKNIVDYIHQQ</sequence>
<feature type="domain" description="NodB homology" evidence="1">
    <location>
        <begin position="49"/>
        <end position="274"/>
    </location>
</feature>
<organism evidence="2 3">
    <name type="scientific">Vibrio ruber (strain DSM 16370 / JCM 11486 / BCRC 17186 / CECT 7878 / LMG 23124 / VR1)</name>
    <dbReference type="NCBI Taxonomy" id="1123498"/>
    <lineage>
        <taxon>Bacteria</taxon>
        <taxon>Pseudomonadati</taxon>
        <taxon>Pseudomonadota</taxon>
        <taxon>Gammaproteobacteria</taxon>
        <taxon>Vibrionales</taxon>
        <taxon>Vibrionaceae</taxon>
        <taxon>Vibrio</taxon>
    </lineage>
</organism>
<dbReference type="InterPro" id="IPR050248">
    <property type="entry name" value="Polysacc_deacetylase_ArnD"/>
</dbReference>
<protein>
    <submittedName>
        <fullName evidence="2">Polysaccharide deacetylase</fullName>
    </submittedName>
</protein>